<dbReference type="AlphaFoldDB" id="A0A1H6HDG9"/>
<dbReference type="InterPro" id="IPR011957">
    <property type="entry name" value="Benz_CoA_lig"/>
</dbReference>
<dbReference type="NCBIfam" id="TIGR02262">
    <property type="entry name" value="benz_CoA_lig"/>
    <property type="match status" value="1"/>
</dbReference>
<dbReference type="PANTHER" id="PTHR43352:SF1">
    <property type="entry name" value="ANTHRANILATE--COA LIGASE"/>
    <property type="match status" value="1"/>
</dbReference>
<dbReference type="PANTHER" id="PTHR43352">
    <property type="entry name" value="ACETYL-COA SYNTHETASE"/>
    <property type="match status" value="1"/>
</dbReference>
<dbReference type="Gene3D" id="3.40.50.980">
    <property type="match status" value="1"/>
</dbReference>
<dbReference type="RefSeq" id="WP_244511091.1">
    <property type="nucleotide sequence ID" value="NZ_FNWO01000005.1"/>
</dbReference>
<organism evidence="4 5">
    <name type="scientific">Magnetospirillum fulvum</name>
    <name type="common">Rhodospirillum fulvum</name>
    <dbReference type="NCBI Taxonomy" id="1082"/>
    <lineage>
        <taxon>Bacteria</taxon>
        <taxon>Pseudomonadati</taxon>
        <taxon>Pseudomonadota</taxon>
        <taxon>Alphaproteobacteria</taxon>
        <taxon>Rhodospirillales</taxon>
        <taxon>Rhodospirillaceae</taxon>
        <taxon>Magnetospirillum</taxon>
    </lineage>
</organism>
<dbReference type="Gene3D" id="2.30.38.10">
    <property type="entry name" value="Luciferase, Domain 3"/>
    <property type="match status" value="1"/>
</dbReference>
<evidence type="ECO:0000313" key="5">
    <source>
        <dbReference type="Proteomes" id="UP000182983"/>
    </source>
</evidence>
<dbReference type="Pfam" id="PF00501">
    <property type="entry name" value="AMP-binding"/>
    <property type="match status" value="1"/>
</dbReference>
<evidence type="ECO:0000256" key="1">
    <source>
        <dbReference type="ARBA" id="ARBA00022598"/>
    </source>
</evidence>
<evidence type="ECO:0000313" key="4">
    <source>
        <dbReference type="EMBL" id="SEH33869.1"/>
    </source>
</evidence>
<dbReference type="GO" id="GO:0005524">
    <property type="term" value="F:ATP binding"/>
    <property type="evidence" value="ECO:0007669"/>
    <property type="project" value="InterPro"/>
</dbReference>
<dbReference type="Proteomes" id="UP000182983">
    <property type="component" value="Unassembled WGS sequence"/>
</dbReference>
<reference evidence="5" key="1">
    <citation type="submission" date="2016-10" db="EMBL/GenBank/DDBJ databases">
        <authorList>
            <person name="Varghese N."/>
            <person name="Submissions S."/>
        </authorList>
    </citation>
    <scope>NUCLEOTIDE SEQUENCE [LARGE SCALE GENOMIC DNA]</scope>
    <source>
        <strain evidence="5">DSM 13234</strain>
    </source>
</reference>
<gene>
    <name evidence="4" type="ORF">SAMN04244559_01462</name>
</gene>
<dbReference type="Gene3D" id="3.40.50.12820">
    <property type="match status" value="1"/>
</dbReference>
<dbReference type="InterPro" id="IPR025110">
    <property type="entry name" value="AMP-bd_C"/>
</dbReference>
<protein>
    <submittedName>
        <fullName evidence="4">Benzoate-CoA ligase</fullName>
    </submittedName>
</protein>
<sequence length="523" mass="57906">MSMRQSGLASDAQIDFPPGFNVAEHFIDRHLDDGRGSKVAIRSNRGQVTYSELAIRVNRAAHALSAMGLGRGDRVLMVLKDSPDFFYLFWGAIKAGIVPVPVNTLLRRKDYAYMIDNSECSVLAYSAEYGTEVEAALSIATHAPATLLKFDGTAEARLFETGAETFKAVPASATDECFWLYSSGSTGRPKAAVHLHRDMVVTSEFYGVRTLGITVDDVFFSAAKLFFAYGLGNGMTFPLWVGGTAVLLEERPTPHSTFDIIERFRPSLYFGVPTLYASQLQVIDEIRPDLSSIRLCVSAGEALPADIFRRWQERTGTVILDGIGSTEALHIFISNREGKLKPGSSGTLVPGYEAMILDDNDQKVKDGEIGRLIIKGDSTAKYYWRDPEKTAATMMGEWLNTGDSYYRDEDGYFYYCGRSDDMLKVGGIWCSPFEIEATLVEHPAVLEVAVVGRSDPEGLVKPEAWIVLAGEATPDKSLEDDLQSHCKARMAPYKFPRTFHFVDELPKTATGKIQRFRLRLDAQ</sequence>
<dbReference type="GO" id="GO:0016405">
    <property type="term" value="F:CoA-ligase activity"/>
    <property type="evidence" value="ECO:0007669"/>
    <property type="project" value="InterPro"/>
</dbReference>
<dbReference type="InterPro" id="IPR045851">
    <property type="entry name" value="AMP-bd_C_sf"/>
</dbReference>
<dbReference type="GO" id="GO:0016878">
    <property type="term" value="F:acid-thiol ligase activity"/>
    <property type="evidence" value="ECO:0007669"/>
    <property type="project" value="TreeGrafter"/>
</dbReference>
<evidence type="ECO:0000259" key="2">
    <source>
        <dbReference type="Pfam" id="PF00501"/>
    </source>
</evidence>
<name>A0A1H6HDG9_MAGFU</name>
<keyword evidence="1 4" id="KW-0436">Ligase</keyword>
<dbReference type="EMBL" id="FNWO01000005">
    <property type="protein sequence ID" value="SEH33869.1"/>
    <property type="molecule type" value="Genomic_DNA"/>
</dbReference>
<keyword evidence="5" id="KW-1185">Reference proteome</keyword>
<dbReference type="SUPFAM" id="SSF56801">
    <property type="entry name" value="Acetyl-CoA synthetase-like"/>
    <property type="match status" value="1"/>
</dbReference>
<accession>A0A1H6HDG9</accession>
<dbReference type="Pfam" id="PF13193">
    <property type="entry name" value="AMP-binding_C"/>
    <property type="match status" value="1"/>
</dbReference>
<dbReference type="Gene3D" id="3.30.300.30">
    <property type="match status" value="1"/>
</dbReference>
<feature type="domain" description="AMP-dependent synthetase/ligase" evidence="2">
    <location>
        <begin position="35"/>
        <end position="384"/>
    </location>
</feature>
<proteinExistence type="predicted"/>
<evidence type="ECO:0000259" key="3">
    <source>
        <dbReference type="Pfam" id="PF13193"/>
    </source>
</evidence>
<dbReference type="GO" id="GO:0044550">
    <property type="term" value="P:secondary metabolite biosynthetic process"/>
    <property type="evidence" value="ECO:0007669"/>
    <property type="project" value="TreeGrafter"/>
</dbReference>
<dbReference type="InterPro" id="IPR000873">
    <property type="entry name" value="AMP-dep_synth/lig_dom"/>
</dbReference>
<feature type="domain" description="AMP-binding enzyme C-terminal" evidence="3">
    <location>
        <begin position="434"/>
        <end position="512"/>
    </location>
</feature>